<comment type="caution">
    <text evidence="2">The sequence shown here is derived from an EMBL/GenBank/DDBJ whole genome shotgun (WGS) entry which is preliminary data.</text>
</comment>
<dbReference type="Proteomes" id="UP000645828">
    <property type="component" value="Unassembled WGS sequence"/>
</dbReference>
<dbReference type="EMBL" id="CAJHUB010000672">
    <property type="protein sequence ID" value="CAD7674269.1"/>
    <property type="molecule type" value="Genomic_DNA"/>
</dbReference>
<accession>A0A811YCE4</accession>
<feature type="region of interest" description="Disordered" evidence="1">
    <location>
        <begin position="1"/>
        <end position="105"/>
    </location>
</feature>
<sequence>MWDSNSASPWSLAQGHGHSLCPEPRAGVVRSEAGGGAESRTASAPVRPDGGGGGGRDAGNSGGLRRARGGAGGARGEGARRVRAAGARVAAGAGAASSDVGKNGSRIVSVGSLRDSVTECLPLSQVVILGSWDRSRRRAPCLEPASPSAFPSKVQEDSFP</sequence>
<gene>
    <name evidence="2" type="ORF">NYPRO_LOCUS7064</name>
</gene>
<keyword evidence="3" id="KW-1185">Reference proteome</keyword>
<feature type="compositionally biased region" description="Polar residues" evidence="1">
    <location>
        <begin position="1"/>
        <end position="11"/>
    </location>
</feature>
<evidence type="ECO:0000313" key="2">
    <source>
        <dbReference type="EMBL" id="CAD7674269.1"/>
    </source>
</evidence>
<evidence type="ECO:0000313" key="3">
    <source>
        <dbReference type="Proteomes" id="UP000645828"/>
    </source>
</evidence>
<name>A0A811YCE4_NYCPR</name>
<reference evidence="2" key="1">
    <citation type="submission" date="2020-12" db="EMBL/GenBank/DDBJ databases">
        <authorList>
            <consortium name="Molecular Ecology Group"/>
        </authorList>
    </citation>
    <scope>NUCLEOTIDE SEQUENCE</scope>
    <source>
        <strain evidence="2">TBG_1078</strain>
    </source>
</reference>
<evidence type="ECO:0000256" key="1">
    <source>
        <dbReference type="SAM" id="MobiDB-lite"/>
    </source>
</evidence>
<feature type="compositionally biased region" description="Gly residues" evidence="1">
    <location>
        <begin position="49"/>
        <end position="62"/>
    </location>
</feature>
<proteinExistence type="predicted"/>
<organism evidence="2 3">
    <name type="scientific">Nyctereutes procyonoides</name>
    <name type="common">Raccoon dog</name>
    <name type="synonym">Canis procyonoides</name>
    <dbReference type="NCBI Taxonomy" id="34880"/>
    <lineage>
        <taxon>Eukaryota</taxon>
        <taxon>Metazoa</taxon>
        <taxon>Chordata</taxon>
        <taxon>Craniata</taxon>
        <taxon>Vertebrata</taxon>
        <taxon>Euteleostomi</taxon>
        <taxon>Mammalia</taxon>
        <taxon>Eutheria</taxon>
        <taxon>Laurasiatheria</taxon>
        <taxon>Carnivora</taxon>
        <taxon>Caniformia</taxon>
        <taxon>Canidae</taxon>
        <taxon>Nyctereutes</taxon>
    </lineage>
</organism>
<protein>
    <submittedName>
        <fullName evidence="2">(raccoon dog) hypothetical protein</fullName>
    </submittedName>
</protein>
<feature type="compositionally biased region" description="Low complexity" evidence="1">
    <location>
        <begin position="84"/>
        <end position="101"/>
    </location>
</feature>
<dbReference type="AlphaFoldDB" id="A0A811YCE4"/>
<feature type="region of interest" description="Disordered" evidence="1">
    <location>
        <begin position="141"/>
        <end position="160"/>
    </location>
</feature>